<evidence type="ECO:0000313" key="1">
    <source>
        <dbReference type="EMBL" id="VDM20694.1"/>
    </source>
</evidence>
<reference evidence="1 2" key="2">
    <citation type="submission" date="2018-11" db="EMBL/GenBank/DDBJ databases">
        <authorList>
            <consortium name="Pathogen Informatics"/>
        </authorList>
    </citation>
    <scope>NUCLEOTIDE SEQUENCE [LARGE SCALE GENOMIC DNA]</scope>
</reference>
<name>A0A0R3WPE6_HYDTA</name>
<dbReference type="Proteomes" id="UP000274429">
    <property type="component" value="Unassembled WGS sequence"/>
</dbReference>
<gene>
    <name evidence="1" type="ORF">TTAC_LOCUS2621</name>
</gene>
<sequence>MMTKCEKLTSVKCTPSLSRAVASLTSAFPFPLSCPLQSPLEGTSAVSSSFSAKKSDDTYTILYAPGIHVANLKPLVQSPGVT</sequence>
<evidence type="ECO:0000313" key="2">
    <source>
        <dbReference type="Proteomes" id="UP000274429"/>
    </source>
</evidence>
<keyword evidence="2" id="KW-1185">Reference proteome</keyword>
<reference evidence="3" key="1">
    <citation type="submission" date="2017-02" db="UniProtKB">
        <authorList>
            <consortium name="WormBaseParasite"/>
        </authorList>
    </citation>
    <scope>IDENTIFICATION</scope>
</reference>
<dbReference type="WBParaSite" id="TTAC_0000263601-mRNA-1">
    <property type="protein sequence ID" value="TTAC_0000263601-mRNA-1"/>
    <property type="gene ID" value="TTAC_0000263601"/>
</dbReference>
<proteinExistence type="predicted"/>
<protein>
    <submittedName>
        <fullName evidence="3">Ovule protein</fullName>
    </submittedName>
</protein>
<accession>A0A0R3WPE6</accession>
<dbReference type="EMBL" id="UYWX01001292">
    <property type="protein sequence ID" value="VDM20694.1"/>
    <property type="molecule type" value="Genomic_DNA"/>
</dbReference>
<evidence type="ECO:0000313" key="3">
    <source>
        <dbReference type="WBParaSite" id="TTAC_0000263601-mRNA-1"/>
    </source>
</evidence>
<organism evidence="3">
    <name type="scientific">Hydatigena taeniaeformis</name>
    <name type="common">Feline tapeworm</name>
    <name type="synonym">Taenia taeniaeformis</name>
    <dbReference type="NCBI Taxonomy" id="6205"/>
    <lineage>
        <taxon>Eukaryota</taxon>
        <taxon>Metazoa</taxon>
        <taxon>Spiralia</taxon>
        <taxon>Lophotrochozoa</taxon>
        <taxon>Platyhelminthes</taxon>
        <taxon>Cestoda</taxon>
        <taxon>Eucestoda</taxon>
        <taxon>Cyclophyllidea</taxon>
        <taxon>Taeniidae</taxon>
        <taxon>Hydatigera</taxon>
    </lineage>
</organism>
<dbReference type="AlphaFoldDB" id="A0A0R3WPE6"/>